<protein>
    <recommendedName>
        <fullName evidence="8">Cytochrome P450 monooxygenase</fullName>
    </recommendedName>
</protein>
<comment type="caution">
    <text evidence="6">The sequence shown here is derived from an EMBL/GenBank/DDBJ whole genome shotgun (WGS) entry which is preliminary data.</text>
</comment>
<evidence type="ECO:0008006" key="8">
    <source>
        <dbReference type="Google" id="ProtNLM"/>
    </source>
</evidence>
<dbReference type="Proteomes" id="UP001578633">
    <property type="component" value="Chromosome 9"/>
</dbReference>
<comment type="similarity">
    <text evidence="2 5">Belongs to the cytochrome P450 family.</text>
</comment>
<dbReference type="PRINTS" id="PR00463">
    <property type="entry name" value="EP450I"/>
</dbReference>
<evidence type="ECO:0000256" key="3">
    <source>
        <dbReference type="ARBA" id="ARBA00022723"/>
    </source>
</evidence>
<reference evidence="6 7" key="1">
    <citation type="submission" date="2024-09" db="EMBL/GenBank/DDBJ databases">
        <title>T2T genomes of carrot and Alternaria dauci and their utility for understanding host-pathogen interaction during carrot leaf blight disease.</title>
        <authorList>
            <person name="Liu W."/>
            <person name="Xu S."/>
            <person name="Ou C."/>
            <person name="Liu X."/>
            <person name="Zhuang F."/>
            <person name="Deng X.W."/>
        </authorList>
    </citation>
    <scope>NUCLEOTIDE SEQUENCE [LARGE SCALE GENOMIC DNA]</scope>
    <source>
        <strain evidence="6 7">A2016</strain>
    </source>
</reference>
<dbReference type="CDD" id="cd11060">
    <property type="entry name" value="CYP57A1-like"/>
    <property type="match status" value="1"/>
</dbReference>
<keyword evidence="5" id="KW-0349">Heme</keyword>
<accession>A0ABR3U742</accession>
<evidence type="ECO:0000313" key="6">
    <source>
        <dbReference type="EMBL" id="KAL1792308.1"/>
    </source>
</evidence>
<dbReference type="PRINTS" id="PR00385">
    <property type="entry name" value="P450"/>
</dbReference>
<dbReference type="GeneID" id="96089137"/>
<dbReference type="InterPro" id="IPR002401">
    <property type="entry name" value="Cyt_P450_E_grp-I"/>
</dbReference>
<evidence type="ECO:0000313" key="7">
    <source>
        <dbReference type="Proteomes" id="UP001578633"/>
    </source>
</evidence>
<keyword evidence="3 5" id="KW-0479">Metal-binding</keyword>
<dbReference type="InterPro" id="IPR017972">
    <property type="entry name" value="Cyt_P450_CS"/>
</dbReference>
<keyword evidence="5" id="KW-0503">Monooxygenase</keyword>
<dbReference type="PROSITE" id="PS00086">
    <property type="entry name" value="CYTOCHROME_P450"/>
    <property type="match status" value="1"/>
</dbReference>
<evidence type="ECO:0000256" key="1">
    <source>
        <dbReference type="ARBA" id="ARBA00001971"/>
    </source>
</evidence>
<evidence type="ECO:0000256" key="4">
    <source>
        <dbReference type="ARBA" id="ARBA00023004"/>
    </source>
</evidence>
<comment type="cofactor">
    <cofactor evidence="1">
        <name>heme</name>
        <dbReference type="ChEBI" id="CHEBI:30413"/>
    </cofactor>
</comment>
<keyword evidence="7" id="KW-1185">Reference proteome</keyword>
<dbReference type="InterPro" id="IPR050121">
    <property type="entry name" value="Cytochrome_P450_monoxygenase"/>
</dbReference>
<dbReference type="RefSeq" id="XP_069302892.1">
    <property type="nucleotide sequence ID" value="XM_069455269.1"/>
</dbReference>
<keyword evidence="5" id="KW-0560">Oxidoreductase</keyword>
<name>A0ABR3U742_9PLEO</name>
<proteinExistence type="inferred from homology"/>
<gene>
    <name evidence="6" type="ORF">ACET3X_008815</name>
</gene>
<dbReference type="Gene3D" id="1.10.630.10">
    <property type="entry name" value="Cytochrome P450"/>
    <property type="match status" value="1"/>
</dbReference>
<dbReference type="PANTHER" id="PTHR24305">
    <property type="entry name" value="CYTOCHROME P450"/>
    <property type="match status" value="1"/>
</dbReference>
<evidence type="ECO:0000256" key="2">
    <source>
        <dbReference type="ARBA" id="ARBA00010617"/>
    </source>
</evidence>
<dbReference type="InterPro" id="IPR036396">
    <property type="entry name" value="Cyt_P450_sf"/>
</dbReference>
<dbReference type="InterPro" id="IPR001128">
    <property type="entry name" value="Cyt_P450"/>
</dbReference>
<dbReference type="SUPFAM" id="SSF48264">
    <property type="entry name" value="Cytochrome P450"/>
    <property type="match status" value="1"/>
</dbReference>
<organism evidence="6 7">
    <name type="scientific">Alternaria dauci</name>
    <dbReference type="NCBI Taxonomy" id="48095"/>
    <lineage>
        <taxon>Eukaryota</taxon>
        <taxon>Fungi</taxon>
        <taxon>Dikarya</taxon>
        <taxon>Ascomycota</taxon>
        <taxon>Pezizomycotina</taxon>
        <taxon>Dothideomycetes</taxon>
        <taxon>Pleosporomycetidae</taxon>
        <taxon>Pleosporales</taxon>
        <taxon>Pleosporineae</taxon>
        <taxon>Pleosporaceae</taxon>
        <taxon>Alternaria</taxon>
        <taxon>Alternaria sect. Porri</taxon>
    </lineage>
</organism>
<dbReference type="EMBL" id="JBHGVX010000009">
    <property type="protein sequence ID" value="KAL1792308.1"/>
    <property type="molecule type" value="Genomic_DNA"/>
</dbReference>
<dbReference type="PANTHER" id="PTHR24305:SF232">
    <property type="entry name" value="P450, PUTATIVE (EUROFUNG)-RELATED"/>
    <property type="match status" value="1"/>
</dbReference>
<dbReference type="Pfam" id="PF00067">
    <property type="entry name" value="p450"/>
    <property type="match status" value="1"/>
</dbReference>
<evidence type="ECO:0000256" key="5">
    <source>
        <dbReference type="RuleBase" id="RU000461"/>
    </source>
</evidence>
<keyword evidence="4 5" id="KW-0408">Iron</keyword>
<sequence>MHIANLLTLVWRNAPWLTLGLLAVHFINNKFCQGLNHIPGPWLAGFSDLWRLMLVWGRRPEVVHRALHARYGPLVKIGPRTVIVSDPDAIKIIYGLNAGFTKSNFYPVQMTVANGLSNAYAMSTLVKFEPLVDSTTEAFLMQLKQRFADRKDDSGICDFGTWLHYYAFDVGQMPWLDHLLLKNPVRMWLSKYDLFKATSSVAVFAKQRISERGTRQADTKISGSKDFLSRFMDANKKDPTFISNERVLALTVANVFAGSDTTAITLRAIFYYLLRNPESMKKLIAEVDDAEGLISWEESRGLPYLTAVVKEALRIHPAAGLPLERVVPAGGVSVCDTFIPGGIIIGCSAWVIHMDRRVFGEDAALWRPERWLEGDPESQSLMNSMLFSFGAGARTCIGKNISFLEMHKLVPAILRTFQIELVDPEQSWNLCNAWFVKQTNFHVKLKTR</sequence>